<evidence type="ECO:0000313" key="15">
    <source>
        <dbReference type="Proteomes" id="UP000198406"/>
    </source>
</evidence>
<keyword evidence="14" id="KW-0396">Initiation factor</keyword>
<evidence type="ECO:0000256" key="11">
    <source>
        <dbReference type="SAM" id="Coils"/>
    </source>
</evidence>
<sequence>MTSSSFNDDHDSSSSSSWGESEHLEERVRKGNDTDAMIPKLEVETVPPDQERQLLLLMLLAQVCALHDPTPRTFTVHVLELFERGILDRQSIHFLFELGLVPSSSQRRLAGSSPERALVSEPLQHYQRSLEASAIRTSLEHLEDSTTRQKQYVRYTSTWSDPGPQSWTAEAHPLSLSRYQREFNEVKLLASGAFGQVFHVTSKMDGFDYAIKKIAFSAKGYSKESVQQVVREVQCLAVCDHPNVVRYYTSWLEPSWMTGRQEDDDDRHHHLLLGLQDVVNGKKESDSEGLQDYFKDPSLGRRLGQRRFSFDDSYDASAWESHHEEETASTWDAEDDLFVRDDSFVSSALPKPSTAAAKKNDYSYQICLFIQMQLCHPKTLADWIRLRNQERPSDSVRDRMEVAAQVFDQIVAGLCHVHGKGIVHRDLKPANIFTSVEDGLIFKIGDFGLSKLIQTASRQGTHSTRRSFLMLDHEPELRQDDTLASNFVLDWNDPHTAGVGTASYAAPEQVSSRDYGTKADVFSLGLILLELLCSFSTEHERLLTFRDCRQGRILPTELSQYKVASEIILSCTNPNSDLRPSAAELLGRDIRPARKVADDLAGLLEKKLADQRKEIERCHEEMAKKDRIIAELTAQLARVSAENTQ</sequence>
<feature type="coiled-coil region" evidence="11">
    <location>
        <begin position="601"/>
        <end position="642"/>
    </location>
</feature>
<keyword evidence="3 14" id="KW-0808">Transferase</keyword>
<dbReference type="GO" id="GO:0005634">
    <property type="term" value="C:nucleus"/>
    <property type="evidence" value="ECO:0007669"/>
    <property type="project" value="TreeGrafter"/>
</dbReference>
<dbReference type="SUPFAM" id="SSF56112">
    <property type="entry name" value="Protein kinase-like (PK-like)"/>
    <property type="match status" value="1"/>
</dbReference>
<dbReference type="PROSITE" id="PS50011">
    <property type="entry name" value="PROTEIN_KINASE_DOM"/>
    <property type="match status" value="1"/>
</dbReference>
<keyword evidence="14" id="KW-0648">Protein biosynthesis</keyword>
<dbReference type="InterPro" id="IPR050339">
    <property type="entry name" value="CC_SR_Kinase"/>
</dbReference>
<evidence type="ECO:0000256" key="8">
    <source>
        <dbReference type="ARBA" id="ARBA00037982"/>
    </source>
</evidence>
<dbReference type="Proteomes" id="UP000198406">
    <property type="component" value="Unassembled WGS sequence"/>
</dbReference>
<dbReference type="PROSITE" id="PS00108">
    <property type="entry name" value="PROTEIN_KINASE_ST"/>
    <property type="match status" value="1"/>
</dbReference>
<keyword evidence="5 14" id="KW-0418">Kinase</keyword>
<dbReference type="InParanoid" id="A0A1Z5JFK8"/>
<dbReference type="GO" id="GO:0005524">
    <property type="term" value="F:ATP binding"/>
    <property type="evidence" value="ECO:0007669"/>
    <property type="project" value="UniProtKB-KW"/>
</dbReference>
<reference evidence="14 15" key="1">
    <citation type="journal article" date="2015" name="Plant Cell">
        <title>Oil accumulation by the oleaginous diatom Fistulifera solaris as revealed by the genome and transcriptome.</title>
        <authorList>
            <person name="Tanaka T."/>
            <person name="Maeda Y."/>
            <person name="Veluchamy A."/>
            <person name="Tanaka M."/>
            <person name="Abida H."/>
            <person name="Marechal E."/>
            <person name="Bowler C."/>
            <person name="Muto M."/>
            <person name="Sunaga Y."/>
            <person name="Tanaka M."/>
            <person name="Yoshino T."/>
            <person name="Taniguchi T."/>
            <person name="Fukuda Y."/>
            <person name="Nemoto M."/>
            <person name="Matsumoto M."/>
            <person name="Wong P.S."/>
            <person name="Aburatani S."/>
            <person name="Fujibuchi W."/>
        </authorList>
    </citation>
    <scope>NUCLEOTIDE SEQUENCE [LARGE SCALE GENOMIC DNA]</scope>
    <source>
        <strain evidence="14 15">JPCC DA0580</strain>
    </source>
</reference>
<evidence type="ECO:0000256" key="1">
    <source>
        <dbReference type="ARBA" id="ARBA00012513"/>
    </source>
</evidence>
<feature type="region of interest" description="Disordered" evidence="12">
    <location>
        <begin position="1"/>
        <end position="36"/>
    </location>
</feature>
<protein>
    <recommendedName>
        <fullName evidence="1">non-specific serine/threonine protein kinase</fullName>
        <ecNumber evidence="1">2.7.11.1</ecNumber>
    </recommendedName>
</protein>
<comment type="catalytic activity">
    <reaction evidence="10">
        <text>L-seryl-[protein] + ATP = O-phospho-L-seryl-[protein] + ADP + H(+)</text>
        <dbReference type="Rhea" id="RHEA:17989"/>
        <dbReference type="Rhea" id="RHEA-COMP:9863"/>
        <dbReference type="Rhea" id="RHEA-COMP:11604"/>
        <dbReference type="ChEBI" id="CHEBI:15378"/>
        <dbReference type="ChEBI" id="CHEBI:29999"/>
        <dbReference type="ChEBI" id="CHEBI:30616"/>
        <dbReference type="ChEBI" id="CHEBI:83421"/>
        <dbReference type="ChEBI" id="CHEBI:456216"/>
        <dbReference type="EC" id="2.7.11.1"/>
    </reaction>
    <physiologicalReaction direction="left-to-right" evidence="10">
        <dbReference type="Rhea" id="RHEA:17990"/>
    </physiologicalReaction>
</comment>
<dbReference type="OrthoDB" id="341578at2759"/>
<dbReference type="GO" id="GO:0017148">
    <property type="term" value="P:negative regulation of translation"/>
    <property type="evidence" value="ECO:0007669"/>
    <property type="project" value="UniProtKB-KW"/>
</dbReference>
<evidence type="ECO:0000256" key="9">
    <source>
        <dbReference type="ARBA" id="ARBA00048659"/>
    </source>
</evidence>
<feature type="compositionally biased region" description="Basic and acidic residues" evidence="12">
    <location>
        <begin position="20"/>
        <end position="33"/>
    </location>
</feature>
<accession>A0A1Z5JFK8</accession>
<dbReference type="GO" id="GO:0005737">
    <property type="term" value="C:cytoplasm"/>
    <property type="evidence" value="ECO:0007669"/>
    <property type="project" value="TreeGrafter"/>
</dbReference>
<evidence type="ECO:0000259" key="13">
    <source>
        <dbReference type="PROSITE" id="PS50011"/>
    </source>
</evidence>
<evidence type="ECO:0000256" key="2">
    <source>
        <dbReference type="ARBA" id="ARBA00022527"/>
    </source>
</evidence>
<evidence type="ECO:0000313" key="14">
    <source>
        <dbReference type="EMBL" id="GAX12794.1"/>
    </source>
</evidence>
<evidence type="ECO:0000256" key="3">
    <source>
        <dbReference type="ARBA" id="ARBA00022679"/>
    </source>
</evidence>
<dbReference type="InterPro" id="IPR011009">
    <property type="entry name" value="Kinase-like_dom_sf"/>
</dbReference>
<dbReference type="InterPro" id="IPR000719">
    <property type="entry name" value="Prot_kinase_dom"/>
</dbReference>
<evidence type="ECO:0000256" key="5">
    <source>
        <dbReference type="ARBA" id="ARBA00022777"/>
    </source>
</evidence>
<dbReference type="Gene3D" id="1.10.510.10">
    <property type="entry name" value="Transferase(Phosphotransferase) domain 1"/>
    <property type="match status" value="1"/>
</dbReference>
<feature type="domain" description="Protein kinase" evidence="13">
    <location>
        <begin position="183"/>
        <end position="594"/>
    </location>
</feature>
<dbReference type="EC" id="2.7.11.1" evidence="1"/>
<dbReference type="InterPro" id="IPR008271">
    <property type="entry name" value="Ser/Thr_kinase_AS"/>
</dbReference>
<proteinExistence type="inferred from homology"/>
<organism evidence="14 15">
    <name type="scientific">Fistulifera solaris</name>
    <name type="common">Oleaginous diatom</name>
    <dbReference type="NCBI Taxonomy" id="1519565"/>
    <lineage>
        <taxon>Eukaryota</taxon>
        <taxon>Sar</taxon>
        <taxon>Stramenopiles</taxon>
        <taxon>Ochrophyta</taxon>
        <taxon>Bacillariophyta</taxon>
        <taxon>Bacillariophyceae</taxon>
        <taxon>Bacillariophycidae</taxon>
        <taxon>Naviculales</taxon>
        <taxon>Naviculaceae</taxon>
        <taxon>Fistulifera</taxon>
    </lineage>
</organism>
<dbReference type="Pfam" id="PF00069">
    <property type="entry name" value="Pkinase"/>
    <property type="match status" value="2"/>
</dbReference>
<comment type="caution">
    <text evidence="14">The sequence shown here is derived from an EMBL/GenBank/DDBJ whole genome shotgun (WGS) entry which is preliminary data.</text>
</comment>
<comment type="catalytic activity">
    <reaction evidence="9">
        <text>L-threonyl-[protein] + ATP = O-phospho-L-threonyl-[protein] + ADP + H(+)</text>
        <dbReference type="Rhea" id="RHEA:46608"/>
        <dbReference type="Rhea" id="RHEA-COMP:11060"/>
        <dbReference type="Rhea" id="RHEA-COMP:11605"/>
        <dbReference type="ChEBI" id="CHEBI:15378"/>
        <dbReference type="ChEBI" id="CHEBI:30013"/>
        <dbReference type="ChEBI" id="CHEBI:30616"/>
        <dbReference type="ChEBI" id="CHEBI:61977"/>
        <dbReference type="ChEBI" id="CHEBI:456216"/>
        <dbReference type="EC" id="2.7.11.1"/>
    </reaction>
    <physiologicalReaction direction="left-to-right" evidence="9">
        <dbReference type="Rhea" id="RHEA:46609"/>
    </physiologicalReaction>
</comment>
<name>A0A1Z5JFK8_FISSO</name>
<evidence type="ECO:0000256" key="7">
    <source>
        <dbReference type="ARBA" id="ARBA00023193"/>
    </source>
</evidence>
<keyword evidence="6" id="KW-0067">ATP-binding</keyword>
<dbReference type="PANTHER" id="PTHR11042">
    <property type="entry name" value="EUKARYOTIC TRANSLATION INITIATION FACTOR 2-ALPHA KINASE EIF2-ALPHA KINASE -RELATED"/>
    <property type="match status" value="1"/>
</dbReference>
<dbReference type="GO" id="GO:0003743">
    <property type="term" value="F:translation initiation factor activity"/>
    <property type="evidence" value="ECO:0007669"/>
    <property type="project" value="UniProtKB-KW"/>
</dbReference>
<keyword evidence="7" id="KW-0652">Protein synthesis inhibitor</keyword>
<dbReference type="GO" id="GO:0106310">
    <property type="term" value="F:protein serine kinase activity"/>
    <property type="evidence" value="ECO:0007669"/>
    <property type="project" value="RHEA"/>
</dbReference>
<evidence type="ECO:0000256" key="4">
    <source>
        <dbReference type="ARBA" id="ARBA00022741"/>
    </source>
</evidence>
<evidence type="ECO:0000256" key="6">
    <source>
        <dbReference type="ARBA" id="ARBA00022840"/>
    </source>
</evidence>
<dbReference type="Gene3D" id="3.30.200.20">
    <property type="entry name" value="Phosphorylase Kinase, domain 1"/>
    <property type="match status" value="1"/>
</dbReference>
<dbReference type="PANTHER" id="PTHR11042:SF160">
    <property type="entry name" value="EUKARYOTIC TRANSLATION INITIATION FACTOR 2-ALPHA KINASE 1"/>
    <property type="match status" value="1"/>
</dbReference>
<dbReference type="AlphaFoldDB" id="A0A1Z5JFK8"/>
<keyword evidence="2" id="KW-0723">Serine/threonine-protein kinase</keyword>
<comment type="similarity">
    <text evidence="8">Belongs to the protein kinase superfamily. Ser/Thr protein kinase family. GCN2 subfamily.</text>
</comment>
<evidence type="ECO:0000256" key="10">
    <source>
        <dbReference type="ARBA" id="ARBA00048977"/>
    </source>
</evidence>
<keyword evidence="11" id="KW-0175">Coiled coil</keyword>
<dbReference type="EMBL" id="BDSP01000055">
    <property type="protein sequence ID" value="GAX12794.1"/>
    <property type="molecule type" value="Genomic_DNA"/>
</dbReference>
<keyword evidence="15" id="KW-1185">Reference proteome</keyword>
<dbReference type="GO" id="GO:0004694">
    <property type="term" value="F:eukaryotic translation initiation factor 2alpha kinase activity"/>
    <property type="evidence" value="ECO:0007669"/>
    <property type="project" value="TreeGrafter"/>
</dbReference>
<keyword evidence="4" id="KW-0547">Nucleotide-binding</keyword>
<gene>
    <name evidence="14" type="ORF">FisN_15Hh273</name>
</gene>
<dbReference type="SMART" id="SM00220">
    <property type="entry name" value="S_TKc"/>
    <property type="match status" value="1"/>
</dbReference>
<evidence type="ECO:0000256" key="12">
    <source>
        <dbReference type="SAM" id="MobiDB-lite"/>
    </source>
</evidence>